<proteinExistence type="inferred from homology"/>
<dbReference type="InterPro" id="IPR002023">
    <property type="entry name" value="NuoE-like"/>
</dbReference>
<dbReference type="Proteomes" id="UP001228113">
    <property type="component" value="Chromosome"/>
</dbReference>
<comment type="cofactor">
    <cofactor evidence="7">
        <name>[2Fe-2S] cluster</name>
        <dbReference type="ChEBI" id="CHEBI:190135"/>
    </cofactor>
    <text evidence="7">Binds 1 [2Fe-2S] cluster.</text>
</comment>
<comment type="similarity">
    <text evidence="1">Belongs to the complex I 24 kDa subunit family.</text>
</comment>
<evidence type="ECO:0000256" key="2">
    <source>
        <dbReference type="ARBA" id="ARBA00022714"/>
    </source>
</evidence>
<evidence type="ECO:0000256" key="3">
    <source>
        <dbReference type="ARBA" id="ARBA00022723"/>
    </source>
</evidence>
<dbReference type="GO" id="GO:0003954">
    <property type="term" value="F:NADH dehydrogenase activity"/>
    <property type="evidence" value="ECO:0007669"/>
    <property type="project" value="TreeGrafter"/>
</dbReference>
<dbReference type="AlphaFoldDB" id="A0AA48KCD8"/>
<feature type="binding site" evidence="7">
    <location>
        <position position="106"/>
    </location>
    <ligand>
        <name>[2Fe-2S] cluster</name>
        <dbReference type="ChEBI" id="CHEBI:190135"/>
    </ligand>
</feature>
<dbReference type="RefSeq" id="WP_243330136.1">
    <property type="nucleotide sequence ID" value="NZ_AP027081.1"/>
</dbReference>
<evidence type="ECO:0000256" key="5">
    <source>
        <dbReference type="ARBA" id="ARBA00023014"/>
    </source>
</evidence>
<dbReference type="Pfam" id="PF01257">
    <property type="entry name" value="2Fe-2S_thioredx"/>
    <property type="match status" value="1"/>
</dbReference>
<dbReference type="EMBL" id="AP027081">
    <property type="protein sequence ID" value="BDU75247.1"/>
    <property type="molecule type" value="Genomic_DNA"/>
</dbReference>
<organism evidence="9 10">
    <name type="scientific">Mesoterricola sediminis</name>
    <dbReference type="NCBI Taxonomy" id="2927980"/>
    <lineage>
        <taxon>Bacteria</taxon>
        <taxon>Pseudomonadati</taxon>
        <taxon>Acidobacteriota</taxon>
        <taxon>Holophagae</taxon>
        <taxon>Holophagales</taxon>
        <taxon>Holophagaceae</taxon>
        <taxon>Mesoterricola</taxon>
    </lineage>
</organism>
<sequence length="191" mass="20543">MNHPLPPETSDAPLAPGERLPKAKREKLSPESVAKIQEIAARFPDKLAGTLPALYIAQKEFGFLSLGAMKEVAAALGVPEGHVFGVATFYTMFRKRPVGRYHFEVCTNLSCALNGAAELLQKVIDRTGARPGEGPTADGMWSVEEVECLASCGSGPCIQINHGVFDEFVDEAKLEAIIDACRRGETAAWGE</sequence>
<protein>
    <submittedName>
        <fullName evidence="9">NADH-quinone oxidoreductase subunit E</fullName>
    </submittedName>
</protein>
<keyword evidence="3 7" id="KW-0479">Metal-binding</keyword>
<feature type="binding site" evidence="7">
    <location>
        <position position="111"/>
    </location>
    <ligand>
        <name>[2Fe-2S] cluster</name>
        <dbReference type="ChEBI" id="CHEBI:190135"/>
    </ligand>
</feature>
<keyword evidence="4 7" id="KW-0408">Iron</keyword>
<dbReference type="PANTHER" id="PTHR10371:SF3">
    <property type="entry name" value="NADH DEHYDROGENASE [UBIQUINONE] FLAVOPROTEIN 2, MITOCHONDRIAL"/>
    <property type="match status" value="1"/>
</dbReference>
<feature type="region of interest" description="Disordered" evidence="8">
    <location>
        <begin position="1"/>
        <end position="28"/>
    </location>
</feature>
<gene>
    <name evidence="9" type="primary">nuoE</name>
    <name evidence="9" type="ORF">METESE_02050</name>
</gene>
<dbReference type="Gene3D" id="3.40.30.10">
    <property type="entry name" value="Glutaredoxin"/>
    <property type="match status" value="1"/>
</dbReference>
<feature type="binding site" evidence="7">
    <location>
        <position position="148"/>
    </location>
    <ligand>
        <name>[2Fe-2S] cluster</name>
        <dbReference type="ChEBI" id="CHEBI:190135"/>
    </ligand>
</feature>
<dbReference type="CDD" id="cd03064">
    <property type="entry name" value="TRX_Fd_NuoE"/>
    <property type="match status" value="1"/>
</dbReference>
<dbReference type="InterPro" id="IPR042128">
    <property type="entry name" value="NuoE_dom"/>
</dbReference>
<evidence type="ECO:0000256" key="8">
    <source>
        <dbReference type="SAM" id="MobiDB-lite"/>
    </source>
</evidence>
<reference evidence="9" key="1">
    <citation type="journal article" date="2023" name="Int. J. Syst. Evol. Microbiol.">
        <title>Mesoterricola silvestris gen. nov., sp. nov., Mesoterricola sediminis sp. nov., Geothrix oryzae sp. nov., Geothrix edaphica sp. nov., Geothrix rubra sp. nov., and Geothrix limicola sp. nov., six novel members of Acidobacteriota isolated from soils.</title>
        <authorList>
            <person name="Itoh H."/>
            <person name="Sugisawa Y."/>
            <person name="Mise K."/>
            <person name="Xu Z."/>
            <person name="Kuniyasu M."/>
            <person name="Ushijima N."/>
            <person name="Kawano K."/>
            <person name="Kobayashi E."/>
            <person name="Shiratori Y."/>
            <person name="Masuda Y."/>
            <person name="Senoo K."/>
        </authorList>
    </citation>
    <scope>NUCLEOTIDE SEQUENCE</scope>
    <source>
        <strain evidence="9">W786</strain>
    </source>
</reference>
<feature type="compositionally biased region" description="Basic and acidic residues" evidence="8">
    <location>
        <begin position="19"/>
        <end position="28"/>
    </location>
</feature>
<evidence type="ECO:0000313" key="10">
    <source>
        <dbReference type="Proteomes" id="UP001228113"/>
    </source>
</evidence>
<dbReference type="FunFam" id="1.10.10.1590:FF:000001">
    <property type="entry name" value="NADH-quinone oxidoreductase subunit E"/>
    <property type="match status" value="1"/>
</dbReference>
<keyword evidence="2 7" id="KW-0001">2Fe-2S</keyword>
<dbReference type="InterPro" id="IPR041921">
    <property type="entry name" value="NuoE_N"/>
</dbReference>
<dbReference type="Gene3D" id="1.10.10.1590">
    <property type="entry name" value="NADH-quinone oxidoreductase subunit E"/>
    <property type="match status" value="1"/>
</dbReference>
<evidence type="ECO:0000256" key="6">
    <source>
        <dbReference type="ARBA" id="ARBA00034078"/>
    </source>
</evidence>
<comment type="cofactor">
    <cofactor evidence="6">
        <name>[2Fe-2S] cluster</name>
        <dbReference type="ChEBI" id="CHEBI:190135"/>
    </cofactor>
</comment>
<evidence type="ECO:0000256" key="4">
    <source>
        <dbReference type="ARBA" id="ARBA00023004"/>
    </source>
</evidence>
<dbReference type="PANTHER" id="PTHR10371">
    <property type="entry name" value="NADH DEHYDROGENASE UBIQUINONE FLAVOPROTEIN 2, MITOCHONDRIAL"/>
    <property type="match status" value="1"/>
</dbReference>
<dbReference type="KEGG" id="msea:METESE_02050"/>
<dbReference type="InterPro" id="IPR036249">
    <property type="entry name" value="Thioredoxin-like_sf"/>
</dbReference>
<evidence type="ECO:0000256" key="7">
    <source>
        <dbReference type="PIRSR" id="PIRSR000216-1"/>
    </source>
</evidence>
<dbReference type="PIRSF" id="PIRSF000216">
    <property type="entry name" value="NADH_DH_24kDa"/>
    <property type="match status" value="1"/>
</dbReference>
<feature type="binding site" evidence="7">
    <location>
        <position position="152"/>
    </location>
    <ligand>
        <name>[2Fe-2S] cluster</name>
        <dbReference type="ChEBI" id="CHEBI:190135"/>
    </ligand>
</feature>
<dbReference type="GO" id="GO:0051537">
    <property type="term" value="F:2 iron, 2 sulfur cluster binding"/>
    <property type="evidence" value="ECO:0007669"/>
    <property type="project" value="UniProtKB-KW"/>
</dbReference>
<dbReference type="SUPFAM" id="SSF52833">
    <property type="entry name" value="Thioredoxin-like"/>
    <property type="match status" value="1"/>
</dbReference>
<keyword evidence="10" id="KW-1185">Reference proteome</keyword>
<accession>A0AA48KCD8</accession>
<name>A0AA48KCD8_9BACT</name>
<evidence type="ECO:0000313" key="9">
    <source>
        <dbReference type="EMBL" id="BDU75247.1"/>
    </source>
</evidence>
<evidence type="ECO:0000256" key="1">
    <source>
        <dbReference type="ARBA" id="ARBA00010643"/>
    </source>
</evidence>
<dbReference type="GO" id="GO:0046872">
    <property type="term" value="F:metal ion binding"/>
    <property type="evidence" value="ECO:0007669"/>
    <property type="project" value="UniProtKB-KW"/>
</dbReference>
<keyword evidence="5 7" id="KW-0411">Iron-sulfur</keyword>